<dbReference type="SMR" id="A0A3B6FS98"/>
<dbReference type="Gramene" id="TraesCS3B02G293800.1">
    <property type="protein sequence ID" value="TraesCS3B02G293800.1.cds1"/>
    <property type="gene ID" value="TraesCS3B02G293800"/>
</dbReference>
<dbReference type="OrthoDB" id="65569at2759"/>
<dbReference type="Gramene" id="TraesCLE_scaffold_084680_01G000300.1">
    <property type="protein sequence ID" value="TraesCLE_scaffold_084680_01G000300.1"/>
    <property type="gene ID" value="TraesCLE_scaffold_084680_01G000300"/>
</dbReference>
<dbReference type="PANTHER" id="PTHR10353:SF77">
    <property type="entry name" value="BETA-GLUCOSIDASE 7"/>
    <property type="match status" value="1"/>
</dbReference>
<dbReference type="PANTHER" id="PTHR10353">
    <property type="entry name" value="GLYCOSYL HYDROLASE"/>
    <property type="match status" value="1"/>
</dbReference>
<evidence type="ECO:0000313" key="3">
    <source>
        <dbReference type="EnsemblPlants" id="TraesCS3B02G293800.1.cds1"/>
    </source>
</evidence>
<dbReference type="Gramene" id="TraesKAR3B01G0321370.1">
    <property type="protein sequence ID" value="cds.TraesKAR3B01G0321370.1"/>
    <property type="gene ID" value="TraesKAR3B01G0321370"/>
</dbReference>
<dbReference type="STRING" id="4565.A0A3B6FS98"/>
<dbReference type="Gramene" id="TraesROB_scaffold_029248_01G000300.1">
    <property type="protein sequence ID" value="TraesROB_scaffold_029248_01G000300.1"/>
    <property type="gene ID" value="TraesROB_scaffold_029248_01G000300"/>
</dbReference>
<dbReference type="Gene3D" id="3.20.20.80">
    <property type="entry name" value="Glycosidases"/>
    <property type="match status" value="1"/>
</dbReference>
<evidence type="ECO:0000313" key="4">
    <source>
        <dbReference type="Proteomes" id="UP000019116"/>
    </source>
</evidence>
<dbReference type="GO" id="GO:0008422">
    <property type="term" value="F:beta-glucosidase activity"/>
    <property type="evidence" value="ECO:0007669"/>
    <property type="project" value="UniProtKB-ARBA"/>
</dbReference>
<accession>A0A3B6FS98</accession>
<reference evidence="3" key="1">
    <citation type="submission" date="2018-08" db="EMBL/GenBank/DDBJ databases">
        <authorList>
            <person name="Rossello M."/>
        </authorList>
    </citation>
    <scope>NUCLEOTIDE SEQUENCE [LARGE SCALE GENOMIC DNA]</scope>
    <source>
        <strain evidence="3">cv. Chinese Spring</strain>
    </source>
</reference>
<organism evidence="3">
    <name type="scientific">Triticum aestivum</name>
    <name type="common">Wheat</name>
    <dbReference type="NCBI Taxonomy" id="4565"/>
    <lineage>
        <taxon>Eukaryota</taxon>
        <taxon>Viridiplantae</taxon>
        <taxon>Streptophyta</taxon>
        <taxon>Embryophyta</taxon>
        <taxon>Tracheophyta</taxon>
        <taxon>Spermatophyta</taxon>
        <taxon>Magnoliopsida</taxon>
        <taxon>Liliopsida</taxon>
        <taxon>Poales</taxon>
        <taxon>Poaceae</taxon>
        <taxon>BOP clade</taxon>
        <taxon>Pooideae</taxon>
        <taxon>Triticodae</taxon>
        <taxon>Triticeae</taxon>
        <taxon>Triticinae</taxon>
        <taxon>Triticum</taxon>
    </lineage>
</organism>
<dbReference type="Proteomes" id="UP000019116">
    <property type="component" value="Chromosome 3B"/>
</dbReference>
<protein>
    <submittedName>
        <fullName evidence="3">Uncharacterized protein</fullName>
    </submittedName>
</protein>
<dbReference type="Gramene" id="TraesCS3B03G0758700.1">
    <property type="protein sequence ID" value="TraesCS3B03G0758700.1.CDS1"/>
    <property type="gene ID" value="TraesCS3B03G0758700"/>
</dbReference>
<proteinExistence type="inferred from homology"/>
<dbReference type="InterPro" id="IPR017853">
    <property type="entry name" value="GH"/>
</dbReference>
<dbReference type="AlphaFoldDB" id="A0A3B6FS98"/>
<sequence length="96" mass="11242">MDQPGNFTRNHYLWDATRVRHYRSYFSQLKKAMNGGATVLGYFPWSLLDNEWMSGYTSKIGMVYVDFNSPTLERHTSHSSIYMTSRKKKPPMVGRL</sequence>
<dbReference type="EnsemblPlants" id="TraesCS3B02G293800.1">
    <property type="protein sequence ID" value="TraesCS3B02G293800.1.cds1"/>
    <property type="gene ID" value="TraesCS3B02G293800"/>
</dbReference>
<dbReference type="Pfam" id="PF00232">
    <property type="entry name" value="Glyco_hydro_1"/>
    <property type="match status" value="1"/>
</dbReference>
<dbReference type="PRINTS" id="PR00131">
    <property type="entry name" value="GLHYDRLASE1"/>
</dbReference>
<dbReference type="SUPFAM" id="SSF51445">
    <property type="entry name" value="(Trans)glycosidases"/>
    <property type="match status" value="1"/>
</dbReference>
<reference evidence="3" key="2">
    <citation type="submission" date="2018-10" db="UniProtKB">
        <authorList>
            <consortium name="EnsemblPlants"/>
        </authorList>
    </citation>
    <scope>IDENTIFICATION</scope>
</reference>
<dbReference type="Gramene" id="TraesWEE_scaffold_074892_01G000100.1">
    <property type="protein sequence ID" value="TraesWEE_scaffold_074892_01G000100.1"/>
    <property type="gene ID" value="TraesWEE_scaffold_074892_01G000100"/>
</dbReference>
<evidence type="ECO:0000256" key="1">
    <source>
        <dbReference type="ARBA" id="ARBA00010838"/>
    </source>
</evidence>
<keyword evidence="4" id="KW-1185">Reference proteome</keyword>
<dbReference type="Gramene" id="TraesRN3B0100754700.1">
    <property type="protein sequence ID" value="TraesRN3B0100754700.1"/>
    <property type="gene ID" value="TraesRN3B0100754700"/>
</dbReference>
<name>A0A3B6FS98_WHEAT</name>
<dbReference type="OMA" id="HYLWDAT"/>
<dbReference type="GO" id="GO:0005975">
    <property type="term" value="P:carbohydrate metabolic process"/>
    <property type="evidence" value="ECO:0007669"/>
    <property type="project" value="InterPro"/>
</dbReference>
<dbReference type="Gramene" id="TraesCAD_scaffold_002268_01G000200.1">
    <property type="protein sequence ID" value="TraesCAD_scaffold_002268_01G000200.1"/>
    <property type="gene ID" value="TraesCAD_scaffold_002268_01G000200"/>
</dbReference>
<dbReference type="InterPro" id="IPR001360">
    <property type="entry name" value="Glyco_hydro_1"/>
</dbReference>
<evidence type="ECO:0000256" key="2">
    <source>
        <dbReference type="RuleBase" id="RU003690"/>
    </source>
</evidence>
<comment type="similarity">
    <text evidence="1 2">Belongs to the glycosyl hydrolase 1 family.</text>
</comment>